<dbReference type="Pfam" id="PF02826">
    <property type="entry name" value="2-Hacid_dh_C"/>
    <property type="match status" value="1"/>
</dbReference>
<keyword evidence="3" id="KW-0520">NAD</keyword>
<sequence>MKVAVFSTKPYDQKHLEAANQGQQELVFFDTHMSAQTAALAEGFDVVCCFVNDVLDDETITNLHHAGIKMIAMRCAGFNNIDLNKCRELGLPVARVPEYSPYAVAEHAVALIMDLNRNIHRAFNRVRENDYSLNGLLGFDMHGKTVGVIGTGKIGVAFAKIMHGFGCQIIASDPYQNPDMEALGTYVDRDELWQQADIISLHCPLMPATQHLINQNTIEKMKPGVMIINTSRGGLIDTKAVIDGLKSEKIGYLGLDVYEEEANLFFEDYSNDMLMDDIFARLLTFPNVVITGHQAFFTREALQAIARITIQNLSNFASGTMTEVRWIPETLAHQP</sequence>
<dbReference type="InterPro" id="IPR036291">
    <property type="entry name" value="NAD(P)-bd_dom_sf"/>
</dbReference>
<gene>
    <name evidence="7" type="ORF">YC6258_03864</name>
</gene>
<dbReference type="InterPro" id="IPR058205">
    <property type="entry name" value="D-LDH-like"/>
</dbReference>
<feature type="domain" description="D-isomer specific 2-hydroxyacid dehydrogenase catalytic" evidence="5">
    <location>
        <begin position="3"/>
        <end position="320"/>
    </location>
</feature>
<dbReference type="SUPFAM" id="SSF51735">
    <property type="entry name" value="NAD(P)-binding Rossmann-fold domains"/>
    <property type="match status" value="1"/>
</dbReference>
<dbReference type="PANTHER" id="PTHR43026:SF1">
    <property type="entry name" value="2-HYDROXYACID DEHYDROGENASE HOMOLOG 1-RELATED"/>
    <property type="match status" value="1"/>
</dbReference>
<dbReference type="Gene3D" id="3.40.50.720">
    <property type="entry name" value="NAD(P)-binding Rossmann-like Domain"/>
    <property type="match status" value="2"/>
</dbReference>
<evidence type="ECO:0000259" key="6">
    <source>
        <dbReference type="Pfam" id="PF02826"/>
    </source>
</evidence>
<feature type="domain" description="D-isomer specific 2-hydroxyacid dehydrogenase NAD-binding" evidence="6">
    <location>
        <begin position="109"/>
        <end position="295"/>
    </location>
</feature>
<name>A0A0C5V957_9GAMM</name>
<evidence type="ECO:0000256" key="3">
    <source>
        <dbReference type="ARBA" id="ARBA00023027"/>
    </source>
</evidence>
<dbReference type="InterPro" id="IPR006140">
    <property type="entry name" value="D-isomer_DH_NAD-bd"/>
</dbReference>
<dbReference type="PANTHER" id="PTHR43026">
    <property type="entry name" value="2-HYDROXYACID DEHYDROGENASE HOMOLOG 1-RELATED"/>
    <property type="match status" value="1"/>
</dbReference>
<dbReference type="KEGG" id="gsn:YC6258_03864"/>
<dbReference type="STRING" id="1445510.YC6258_03864"/>
<evidence type="ECO:0000313" key="7">
    <source>
        <dbReference type="EMBL" id="AJQ95900.1"/>
    </source>
</evidence>
<dbReference type="EMBL" id="CP007142">
    <property type="protein sequence ID" value="AJQ95900.1"/>
    <property type="molecule type" value="Genomic_DNA"/>
</dbReference>
<dbReference type="Proteomes" id="UP000032266">
    <property type="component" value="Chromosome"/>
</dbReference>
<dbReference type="GO" id="GO:0051287">
    <property type="term" value="F:NAD binding"/>
    <property type="evidence" value="ECO:0007669"/>
    <property type="project" value="InterPro"/>
</dbReference>
<dbReference type="PROSITE" id="PS00671">
    <property type="entry name" value="D_2_HYDROXYACID_DH_3"/>
    <property type="match status" value="1"/>
</dbReference>
<dbReference type="CDD" id="cd12183">
    <property type="entry name" value="LDH_like_2"/>
    <property type="match status" value="1"/>
</dbReference>
<dbReference type="AlphaFoldDB" id="A0A0C5V957"/>
<evidence type="ECO:0000256" key="1">
    <source>
        <dbReference type="ARBA" id="ARBA00005854"/>
    </source>
</evidence>
<reference evidence="7 8" key="1">
    <citation type="submission" date="2014-01" db="EMBL/GenBank/DDBJ databases">
        <title>Full genme sequencing of cellulolytic bacterium Gynuella sunshinyii YC6258T gen. nov., sp. nov.</title>
        <authorList>
            <person name="Khan H."/>
            <person name="Chung E.J."/>
            <person name="Chung Y.R."/>
        </authorList>
    </citation>
    <scope>NUCLEOTIDE SEQUENCE [LARGE SCALE GENOMIC DNA]</scope>
    <source>
        <strain evidence="7 8">YC6258</strain>
    </source>
</reference>
<dbReference type="InterPro" id="IPR006139">
    <property type="entry name" value="D-isomer_2_OHA_DH_cat_dom"/>
</dbReference>
<dbReference type="Pfam" id="PF00389">
    <property type="entry name" value="2-Hacid_dh"/>
    <property type="match status" value="1"/>
</dbReference>
<accession>A0A0C5V957</accession>
<keyword evidence="8" id="KW-1185">Reference proteome</keyword>
<organism evidence="7 8">
    <name type="scientific">Gynuella sunshinyii YC6258</name>
    <dbReference type="NCBI Taxonomy" id="1445510"/>
    <lineage>
        <taxon>Bacteria</taxon>
        <taxon>Pseudomonadati</taxon>
        <taxon>Pseudomonadota</taxon>
        <taxon>Gammaproteobacteria</taxon>
        <taxon>Oceanospirillales</taxon>
        <taxon>Saccharospirillaceae</taxon>
        <taxon>Gynuella</taxon>
    </lineage>
</organism>
<dbReference type="OrthoDB" id="9805416at2"/>
<keyword evidence="2 4" id="KW-0560">Oxidoreductase</keyword>
<dbReference type="InterPro" id="IPR029753">
    <property type="entry name" value="D-isomer_DH_CS"/>
</dbReference>
<comment type="similarity">
    <text evidence="1 4">Belongs to the D-isomer specific 2-hydroxyacid dehydrogenase family.</text>
</comment>
<dbReference type="SUPFAM" id="SSF52283">
    <property type="entry name" value="Formate/glycerate dehydrogenase catalytic domain-like"/>
    <property type="match status" value="1"/>
</dbReference>
<proteinExistence type="inferred from homology"/>
<dbReference type="PROSITE" id="PS00670">
    <property type="entry name" value="D_2_HYDROXYACID_DH_2"/>
    <property type="match status" value="1"/>
</dbReference>
<evidence type="ECO:0000313" key="8">
    <source>
        <dbReference type="Proteomes" id="UP000032266"/>
    </source>
</evidence>
<dbReference type="PATRIC" id="fig|1445510.3.peg.3840"/>
<dbReference type="RefSeq" id="WP_044618051.1">
    <property type="nucleotide sequence ID" value="NZ_CP007142.1"/>
</dbReference>
<protein>
    <submittedName>
        <fullName evidence="7">Lactate dehydrogenase and related dehydrogenase</fullName>
        <ecNumber evidence="7">1.1.1.28</ecNumber>
    </submittedName>
</protein>
<evidence type="ECO:0000259" key="5">
    <source>
        <dbReference type="Pfam" id="PF00389"/>
    </source>
</evidence>
<dbReference type="HOGENOM" id="CLU_019796_1_1_6"/>
<dbReference type="GO" id="GO:0008720">
    <property type="term" value="F:D-lactate dehydrogenase (NAD+) activity"/>
    <property type="evidence" value="ECO:0007669"/>
    <property type="project" value="UniProtKB-EC"/>
</dbReference>
<evidence type="ECO:0000256" key="4">
    <source>
        <dbReference type="RuleBase" id="RU003719"/>
    </source>
</evidence>
<dbReference type="EC" id="1.1.1.28" evidence="7"/>
<evidence type="ECO:0000256" key="2">
    <source>
        <dbReference type="ARBA" id="ARBA00023002"/>
    </source>
</evidence>